<proteinExistence type="predicted"/>
<dbReference type="SUPFAM" id="SSF53335">
    <property type="entry name" value="S-adenosyl-L-methionine-dependent methyltransferases"/>
    <property type="match status" value="1"/>
</dbReference>
<organism evidence="2 3">
    <name type="scientific">Nonlabens dokdonensis</name>
    <dbReference type="NCBI Taxonomy" id="328515"/>
    <lineage>
        <taxon>Bacteria</taxon>
        <taxon>Pseudomonadati</taxon>
        <taxon>Bacteroidota</taxon>
        <taxon>Flavobacteriia</taxon>
        <taxon>Flavobacteriales</taxon>
        <taxon>Flavobacteriaceae</taxon>
        <taxon>Nonlabens</taxon>
    </lineage>
</organism>
<comment type="caution">
    <text evidence="2">The sequence shown here is derived from an EMBL/GenBank/DDBJ whole genome shotgun (WGS) entry which is preliminary data.</text>
</comment>
<gene>
    <name evidence="2" type="ORF">LX97_02965</name>
</gene>
<reference evidence="2 3" key="1">
    <citation type="submission" date="2018-06" db="EMBL/GenBank/DDBJ databases">
        <title>Genomic Encyclopedia of Archaeal and Bacterial Type Strains, Phase II (KMG-II): from individual species to whole genera.</title>
        <authorList>
            <person name="Goeker M."/>
        </authorList>
    </citation>
    <scope>NUCLEOTIDE SEQUENCE [LARGE SCALE GENOMIC DNA]</scope>
    <source>
        <strain evidence="2 3">DSM 17205</strain>
    </source>
</reference>
<protein>
    <recommendedName>
        <fullName evidence="4">PRMT5 arginine-N-methyltransferase domain-containing protein</fullName>
    </recommendedName>
</protein>
<evidence type="ECO:0000313" key="3">
    <source>
        <dbReference type="Proteomes" id="UP000248584"/>
    </source>
</evidence>
<name>A0ABX5PVB0_9FLAO</name>
<evidence type="ECO:0008006" key="4">
    <source>
        <dbReference type="Google" id="ProtNLM"/>
    </source>
</evidence>
<keyword evidence="1" id="KW-1133">Transmembrane helix</keyword>
<dbReference type="Proteomes" id="UP000248584">
    <property type="component" value="Unassembled WGS sequence"/>
</dbReference>
<sequence>MNYKEKILKVTATYFDDKIQYDKLFKATQEFKSILEFLSEQDLNIEKGRVDMESENGKAIGAYWAGLCLDDVIRTRQFIRGIDRAVQEQLKEKKKIHILYAGTGPFATLIMPIIFKYAPEQISYTFLEINPFTFEVLQKVASKIGLDQYHITFVNDNATTYQINTSKQPDVIISETMQNSLIKEQQVPIYMNLMKQVGPETVFIPEKIALHFGFNKKAESIEEQFATSNIYPSVNVFEVSKKSFYPSNNTECNINNSEVFSEQQCTITKEDWQIYDCLLLLTEIVIYKDILLPYNASGLTTPMLIEKVDAFRKNPIQITSQYKISAQPQLEYSIDNIKYN</sequence>
<dbReference type="EMBL" id="QKZR01000006">
    <property type="protein sequence ID" value="PZX37870.1"/>
    <property type="molecule type" value="Genomic_DNA"/>
</dbReference>
<feature type="transmembrane region" description="Helical" evidence="1">
    <location>
        <begin position="98"/>
        <end position="118"/>
    </location>
</feature>
<evidence type="ECO:0000313" key="2">
    <source>
        <dbReference type="EMBL" id="PZX37870.1"/>
    </source>
</evidence>
<dbReference type="InterPro" id="IPR029063">
    <property type="entry name" value="SAM-dependent_MTases_sf"/>
</dbReference>
<keyword evidence="1" id="KW-0472">Membrane</keyword>
<dbReference type="Gene3D" id="3.40.50.150">
    <property type="entry name" value="Vaccinia Virus protein VP39"/>
    <property type="match status" value="1"/>
</dbReference>
<keyword evidence="1" id="KW-0812">Transmembrane</keyword>
<keyword evidence="3" id="KW-1185">Reference proteome</keyword>
<accession>A0ABX5PVB0</accession>
<evidence type="ECO:0000256" key="1">
    <source>
        <dbReference type="SAM" id="Phobius"/>
    </source>
</evidence>